<dbReference type="InterPro" id="IPR018060">
    <property type="entry name" value="HTH_AraC"/>
</dbReference>
<dbReference type="PANTHER" id="PTHR47893">
    <property type="entry name" value="REGULATORY PROTEIN PCHR"/>
    <property type="match status" value="1"/>
</dbReference>
<evidence type="ECO:0000313" key="6">
    <source>
        <dbReference type="Proteomes" id="UP000621307"/>
    </source>
</evidence>
<sequence length="333" mass="37650">MTLILSQSDLDELHQQASKPQVENLVLDSFERLEGVPEIVGQGYDRSMKLSPGVSLNFSDCEYHQDLMVKTPAHEHPIQFTIFLSGYLYVDEVHPHIGGTRSYFSGSGISPSYIEKYRAGDRLITVNVEIEPQLIESFLIEDGQYSSDIQQLLFKGEDWKNSFYPKVTPAIRELAQQMWNAPYRGTAKRMYLQAKVFEIIAMYLDLISADRQPIHTTLGFKPDTIARIYHAKEILTTQFEHPPLLSELAQQVGVSVSTLHRGFTTLFNTTVMGYLAQQRLQKAEILLCQGNYQVSEVANLVGYSHLSRFAAAFKRQYGITPSQCLAGKKVVFG</sequence>
<dbReference type="PANTHER" id="PTHR47893:SF1">
    <property type="entry name" value="REGULATORY PROTEIN PCHR"/>
    <property type="match status" value="1"/>
</dbReference>
<comment type="caution">
    <text evidence="5">The sequence shown here is derived from an EMBL/GenBank/DDBJ whole genome shotgun (WGS) entry which is preliminary data.</text>
</comment>
<keyword evidence="1" id="KW-0805">Transcription regulation</keyword>
<dbReference type="Proteomes" id="UP000621307">
    <property type="component" value="Unassembled WGS sequence"/>
</dbReference>
<dbReference type="InterPro" id="IPR020449">
    <property type="entry name" value="Tscrpt_reg_AraC-type_HTH"/>
</dbReference>
<name>A0ABR8BHI1_9NOSO</name>
<dbReference type="InterPro" id="IPR018062">
    <property type="entry name" value="HTH_AraC-typ_CS"/>
</dbReference>
<evidence type="ECO:0000256" key="3">
    <source>
        <dbReference type="ARBA" id="ARBA00023163"/>
    </source>
</evidence>
<proteinExistence type="predicted"/>
<reference evidence="5 6" key="1">
    <citation type="journal article" date="2020" name="ISME J.">
        <title>Comparative genomics reveals insights into cyanobacterial evolution and habitat adaptation.</title>
        <authorList>
            <person name="Chen M.Y."/>
            <person name="Teng W.K."/>
            <person name="Zhao L."/>
            <person name="Hu C.X."/>
            <person name="Zhou Y.K."/>
            <person name="Han B.P."/>
            <person name="Song L.R."/>
            <person name="Shu W.S."/>
        </authorList>
    </citation>
    <scope>NUCLEOTIDE SEQUENCE [LARGE SCALE GENOMIC DNA]</scope>
    <source>
        <strain evidence="5 6">FACHB-3921</strain>
    </source>
</reference>
<organism evidence="5 6">
    <name type="scientific">Nostoc parmelioides FACHB-3921</name>
    <dbReference type="NCBI Taxonomy" id="2692909"/>
    <lineage>
        <taxon>Bacteria</taxon>
        <taxon>Bacillati</taxon>
        <taxon>Cyanobacteriota</taxon>
        <taxon>Cyanophyceae</taxon>
        <taxon>Nostocales</taxon>
        <taxon>Nostocaceae</taxon>
        <taxon>Nostoc</taxon>
    </lineage>
</organism>
<dbReference type="SUPFAM" id="SSF46689">
    <property type="entry name" value="Homeodomain-like"/>
    <property type="match status" value="2"/>
</dbReference>
<evidence type="ECO:0000256" key="1">
    <source>
        <dbReference type="ARBA" id="ARBA00023015"/>
    </source>
</evidence>
<accession>A0ABR8BHI1</accession>
<dbReference type="PROSITE" id="PS00041">
    <property type="entry name" value="HTH_ARAC_FAMILY_1"/>
    <property type="match status" value="1"/>
</dbReference>
<evidence type="ECO:0000256" key="2">
    <source>
        <dbReference type="ARBA" id="ARBA00023125"/>
    </source>
</evidence>
<keyword evidence="6" id="KW-1185">Reference proteome</keyword>
<dbReference type="Gene3D" id="1.10.10.60">
    <property type="entry name" value="Homeodomain-like"/>
    <property type="match status" value="2"/>
</dbReference>
<feature type="domain" description="HTH araC/xylS-type" evidence="4">
    <location>
        <begin position="229"/>
        <end position="327"/>
    </location>
</feature>
<dbReference type="PRINTS" id="PR00032">
    <property type="entry name" value="HTHARAC"/>
</dbReference>
<keyword evidence="2" id="KW-0238">DNA-binding</keyword>
<dbReference type="SMART" id="SM00342">
    <property type="entry name" value="HTH_ARAC"/>
    <property type="match status" value="1"/>
</dbReference>
<gene>
    <name evidence="5" type="ORF">H6G14_18820</name>
</gene>
<evidence type="ECO:0000313" key="5">
    <source>
        <dbReference type="EMBL" id="MBD2253338.1"/>
    </source>
</evidence>
<dbReference type="InterPro" id="IPR009057">
    <property type="entry name" value="Homeodomain-like_sf"/>
</dbReference>
<keyword evidence="3" id="KW-0804">Transcription</keyword>
<dbReference type="PROSITE" id="PS01124">
    <property type="entry name" value="HTH_ARAC_FAMILY_2"/>
    <property type="match status" value="1"/>
</dbReference>
<dbReference type="RefSeq" id="WP_190568871.1">
    <property type="nucleotide sequence ID" value="NZ_JACJQL010000030.1"/>
</dbReference>
<dbReference type="Pfam" id="PF12833">
    <property type="entry name" value="HTH_18"/>
    <property type="match status" value="1"/>
</dbReference>
<dbReference type="EMBL" id="JACJQL010000030">
    <property type="protein sequence ID" value="MBD2253338.1"/>
    <property type="molecule type" value="Genomic_DNA"/>
</dbReference>
<dbReference type="InterPro" id="IPR053142">
    <property type="entry name" value="PchR_regulatory_protein"/>
</dbReference>
<protein>
    <submittedName>
        <fullName evidence="5">Helix-turn-helix domain-containing protein</fullName>
    </submittedName>
</protein>
<evidence type="ECO:0000259" key="4">
    <source>
        <dbReference type="PROSITE" id="PS01124"/>
    </source>
</evidence>